<reference evidence="2" key="1">
    <citation type="submission" date="2020-08" db="EMBL/GenBank/DDBJ databases">
        <title>Genome public.</title>
        <authorList>
            <person name="Liu C."/>
            <person name="Sun Q."/>
        </authorList>
    </citation>
    <scope>NUCLEOTIDE SEQUENCE</scope>
    <source>
        <strain evidence="2">BX5</strain>
    </source>
</reference>
<dbReference type="Pfam" id="PF04371">
    <property type="entry name" value="PAD_porph"/>
    <property type="match status" value="1"/>
</dbReference>
<name>A0A8J6J1P5_9FIRM</name>
<dbReference type="AlphaFoldDB" id="A0A8J6J1P5"/>
<dbReference type="EMBL" id="JACOPN010000001">
    <property type="protein sequence ID" value="MBC5716019.1"/>
    <property type="molecule type" value="Genomic_DNA"/>
</dbReference>
<dbReference type="PANTHER" id="PTHR31377:SF0">
    <property type="entry name" value="AGMATINE DEIMINASE-RELATED"/>
    <property type="match status" value="1"/>
</dbReference>
<keyword evidence="3" id="KW-1185">Reference proteome</keyword>
<proteinExistence type="predicted"/>
<dbReference type="Proteomes" id="UP000602260">
    <property type="component" value="Unassembled WGS sequence"/>
</dbReference>
<dbReference type="GO" id="GO:0047632">
    <property type="term" value="F:agmatine deiminase activity"/>
    <property type="evidence" value="ECO:0007669"/>
    <property type="project" value="TreeGrafter"/>
</dbReference>
<evidence type="ECO:0000256" key="1">
    <source>
        <dbReference type="ARBA" id="ARBA00022801"/>
    </source>
</evidence>
<dbReference type="InterPro" id="IPR007466">
    <property type="entry name" value="Peptidyl-Arg-deiminase_porph"/>
</dbReference>
<sequence length="267" mass="30094">MILLPSSIFDSHIFRHSAANLTAALEAHNILYRFLSNTKDIWLRDFMPVRTGSGRLVSFRYEPSYLNGFPSLRTDFRQEIAPQLHLPVTYSDINLDGGNMVYSPSHQKVIVSDRVFAENPVSPPAALVRELENWLEAEIIIIPSLRSDMTGHADGMVRFADEYTAIGNDVPSTNGLEQRIKHILRNHGIDVMDFPYQDGQGISAVGCYLNFLETENCIFLPVFGLDMDKTAVRTAQQIFSKEIVPVQIYEIAKQGGCLNCISWELNE</sequence>
<dbReference type="GO" id="GO:0009446">
    <property type="term" value="P:putrescine biosynthetic process"/>
    <property type="evidence" value="ECO:0007669"/>
    <property type="project" value="InterPro"/>
</dbReference>
<organism evidence="2 3">
    <name type="scientific">Flintibacter faecis</name>
    <dbReference type="NCBI Taxonomy" id="2763047"/>
    <lineage>
        <taxon>Bacteria</taxon>
        <taxon>Bacillati</taxon>
        <taxon>Bacillota</taxon>
        <taxon>Clostridia</taxon>
        <taxon>Eubacteriales</taxon>
        <taxon>Flintibacter</taxon>
    </lineage>
</organism>
<dbReference type="SUPFAM" id="SSF55909">
    <property type="entry name" value="Pentein"/>
    <property type="match status" value="1"/>
</dbReference>
<evidence type="ECO:0000313" key="2">
    <source>
        <dbReference type="EMBL" id="MBC5716019.1"/>
    </source>
</evidence>
<comment type="caution">
    <text evidence="2">The sequence shown here is derived from an EMBL/GenBank/DDBJ whole genome shotgun (WGS) entry which is preliminary data.</text>
</comment>
<gene>
    <name evidence="2" type="ORF">H8S55_01530</name>
</gene>
<protein>
    <submittedName>
        <fullName evidence="2">Agmatine deiminase family protein</fullName>
    </submittedName>
</protein>
<accession>A0A8J6J1P5</accession>
<keyword evidence="1" id="KW-0378">Hydrolase</keyword>
<dbReference type="PANTHER" id="PTHR31377">
    <property type="entry name" value="AGMATINE DEIMINASE-RELATED"/>
    <property type="match status" value="1"/>
</dbReference>
<dbReference type="Gene3D" id="3.75.10.10">
    <property type="entry name" value="L-arginine/glycine Amidinotransferase, Chain A"/>
    <property type="match status" value="1"/>
</dbReference>
<evidence type="ECO:0000313" key="3">
    <source>
        <dbReference type="Proteomes" id="UP000602260"/>
    </source>
</evidence>
<dbReference type="GO" id="GO:0004668">
    <property type="term" value="F:protein-arginine deiminase activity"/>
    <property type="evidence" value="ECO:0007669"/>
    <property type="project" value="InterPro"/>
</dbReference>
<dbReference type="RefSeq" id="WP_186877515.1">
    <property type="nucleotide sequence ID" value="NZ_JACOPN010000001.1"/>
</dbReference>